<dbReference type="AlphaFoldDB" id="A0AA36FH69"/>
<evidence type="ECO:0000313" key="1">
    <source>
        <dbReference type="EMBL" id="CAI9734273.1"/>
    </source>
</evidence>
<evidence type="ECO:0000313" key="2">
    <source>
        <dbReference type="Proteomes" id="UP001162480"/>
    </source>
</evidence>
<proteinExistence type="predicted"/>
<protein>
    <submittedName>
        <fullName evidence="1">Uncharacterized protein</fullName>
    </submittedName>
</protein>
<reference evidence="1" key="1">
    <citation type="submission" date="2023-08" db="EMBL/GenBank/DDBJ databases">
        <authorList>
            <person name="Alioto T."/>
            <person name="Alioto T."/>
            <person name="Gomez Garrido J."/>
        </authorList>
    </citation>
    <scope>NUCLEOTIDE SEQUENCE</scope>
</reference>
<gene>
    <name evidence="1" type="ORF">OCTVUL_1B016410</name>
</gene>
<accession>A0AA36FH69</accession>
<keyword evidence="2" id="KW-1185">Reference proteome</keyword>
<name>A0AA36FH69_OCTVU</name>
<dbReference type="Proteomes" id="UP001162480">
    <property type="component" value="Chromosome 15"/>
</dbReference>
<organism evidence="1 2">
    <name type="scientific">Octopus vulgaris</name>
    <name type="common">Common octopus</name>
    <dbReference type="NCBI Taxonomy" id="6645"/>
    <lineage>
        <taxon>Eukaryota</taxon>
        <taxon>Metazoa</taxon>
        <taxon>Spiralia</taxon>
        <taxon>Lophotrochozoa</taxon>
        <taxon>Mollusca</taxon>
        <taxon>Cephalopoda</taxon>
        <taxon>Coleoidea</taxon>
        <taxon>Octopodiformes</taxon>
        <taxon>Octopoda</taxon>
        <taxon>Incirrata</taxon>
        <taxon>Octopodidae</taxon>
        <taxon>Octopus</taxon>
    </lineage>
</organism>
<sequence>MVQRSVKVMEKESLRHSFLLLKCSPGMKKTTSRMYCSFNVVARSDGAGKLRETLQEAKPKTKVEEKNSRLFKSQEFHTCINELLAPTITVDCERTANR</sequence>
<dbReference type="EMBL" id="OX597828">
    <property type="protein sequence ID" value="CAI9734273.1"/>
    <property type="molecule type" value="Genomic_DNA"/>
</dbReference>